<protein>
    <recommendedName>
        <fullName evidence="4">Glycosyltransferase 2-like domain-containing protein</fullName>
    </recommendedName>
</protein>
<dbReference type="EMBL" id="LWQU01000104">
    <property type="protein sequence ID" value="OAN55104.1"/>
    <property type="molecule type" value="Genomic_DNA"/>
</dbReference>
<dbReference type="InterPro" id="IPR039528">
    <property type="entry name" value="DPM1-like"/>
</dbReference>
<dbReference type="GO" id="GO:0016020">
    <property type="term" value="C:membrane"/>
    <property type="evidence" value="ECO:0007669"/>
    <property type="project" value="GOC"/>
</dbReference>
<dbReference type="GO" id="GO:0004582">
    <property type="term" value="F:dolichyl-phosphate beta-D-mannosyltransferase activity"/>
    <property type="evidence" value="ECO:0007669"/>
    <property type="project" value="InterPro"/>
</dbReference>
<dbReference type="Gene3D" id="3.40.50.150">
    <property type="entry name" value="Vaccinia Virus protein VP39"/>
    <property type="match status" value="1"/>
</dbReference>
<proteinExistence type="inferred from homology"/>
<dbReference type="CDD" id="cd06442">
    <property type="entry name" value="DPM1_like"/>
    <property type="match status" value="1"/>
</dbReference>
<dbReference type="Pfam" id="PF13489">
    <property type="entry name" value="Methyltransf_23"/>
    <property type="match status" value="1"/>
</dbReference>
<evidence type="ECO:0000256" key="2">
    <source>
        <dbReference type="ARBA" id="ARBA00022676"/>
    </source>
</evidence>
<dbReference type="SUPFAM" id="SSF53448">
    <property type="entry name" value="Nucleotide-diphospho-sugar transferases"/>
    <property type="match status" value="1"/>
</dbReference>
<dbReference type="Proteomes" id="UP000078543">
    <property type="component" value="Unassembled WGS sequence"/>
</dbReference>
<evidence type="ECO:0000256" key="1">
    <source>
        <dbReference type="ARBA" id="ARBA00006739"/>
    </source>
</evidence>
<evidence type="ECO:0000313" key="5">
    <source>
        <dbReference type="EMBL" id="OAN55104.1"/>
    </source>
</evidence>
<keyword evidence="2" id="KW-0328">Glycosyltransferase</keyword>
<evidence type="ECO:0000256" key="3">
    <source>
        <dbReference type="ARBA" id="ARBA00022679"/>
    </source>
</evidence>
<dbReference type="SUPFAM" id="SSF53335">
    <property type="entry name" value="S-adenosyl-L-methionine-dependent methyltransferases"/>
    <property type="match status" value="1"/>
</dbReference>
<keyword evidence="3" id="KW-0808">Transferase</keyword>
<comment type="caution">
    <text evidence="5">The sequence shown here is derived from an EMBL/GenBank/DDBJ whole genome shotgun (WGS) entry which is preliminary data.</text>
</comment>
<dbReference type="PANTHER" id="PTHR43398">
    <property type="entry name" value="DOLICHOL-PHOSPHATE MANNOSYLTRANSFERASE SUBUNIT 1"/>
    <property type="match status" value="1"/>
</dbReference>
<dbReference type="FunFam" id="3.90.550.10:FF:000122">
    <property type="entry name" value="Dolichol-phosphate mannosyltransferase subunit 1"/>
    <property type="match status" value="1"/>
</dbReference>
<organism evidence="5 6">
    <name type="scientific">Magnetospirillum moscoviense</name>
    <dbReference type="NCBI Taxonomy" id="1437059"/>
    <lineage>
        <taxon>Bacteria</taxon>
        <taxon>Pseudomonadati</taxon>
        <taxon>Pseudomonadota</taxon>
        <taxon>Alphaproteobacteria</taxon>
        <taxon>Rhodospirillales</taxon>
        <taxon>Rhodospirillaceae</taxon>
        <taxon>Magnetospirillum</taxon>
    </lineage>
</organism>
<dbReference type="Pfam" id="PF00535">
    <property type="entry name" value="Glycos_transf_2"/>
    <property type="match status" value="1"/>
</dbReference>
<sequence>MTDSQDKTAGPQKRQRTLVFTATYNERSNIDILLQRIFAAGPEFDVLVVDDNSTDGTGRHLEELAKADPRIHVVHRPAKLGLGTAHQLGMVYAVQYNYDRLVTMDADLSHDPASIPALLEQLEQGADLVIGSRYAPGGSSDYEGYRRFISVSANTLARLLLGIPLHEFTTSFRAFRVDMLRSRRCAKLKAGGYSYFMETVYRLHRAGFQVAEVPIQFRDRHSGVSKIPKFEVFRGIAKLMHLAGSRMIGRPSVPAVNIESRCSGCGSTYLMQYHAPSTDGDGGAEAYRCSSMGHASKPQVALCLHCGLMQVPPEAQPANLDDLYADVEDPLYLQNAKAREITFERLFDRIEQHLGAKGRLLEVGAYCGLFLEVAARRGWSVEGIEPSRWASGIAVQRTGAKVHQGTVETAWEALSPPYDVVVAWDVLEHLREPYAFLAQANGLLKENGILCFSTLDAAALFPQVMGRRWPWLMDMHLYYFTRPLLRRWLLRAGFAELFNADYRHYTTIQYLWHKIVALLPGPLGAVVRPVGAVLPTRWAVPISLGDVVLFGARKIDAPAPGPLAESILKVEVN</sequence>
<name>A0A178MZ19_9PROT</name>
<evidence type="ECO:0000313" key="6">
    <source>
        <dbReference type="Proteomes" id="UP000078543"/>
    </source>
</evidence>
<dbReference type="OrthoDB" id="9807795at2"/>
<dbReference type="InterPro" id="IPR029044">
    <property type="entry name" value="Nucleotide-diphossugar_trans"/>
</dbReference>
<dbReference type="InterPro" id="IPR001173">
    <property type="entry name" value="Glyco_trans_2-like"/>
</dbReference>
<comment type="similarity">
    <text evidence="1">Belongs to the glycosyltransferase 2 family.</text>
</comment>
<reference evidence="5 6" key="1">
    <citation type="submission" date="2016-04" db="EMBL/GenBank/DDBJ databases">
        <title>Draft genome sequence of freshwater magnetotactic bacteria Magnetospirillum marisnigri SP-1 and Magnetospirillum moscoviense BB-1.</title>
        <authorList>
            <person name="Koziaeva V."/>
            <person name="Dziuba M.V."/>
            <person name="Ivanov T.M."/>
            <person name="Kuznetsov B."/>
            <person name="Grouzdev D.S."/>
        </authorList>
    </citation>
    <scope>NUCLEOTIDE SEQUENCE [LARGE SCALE GENOMIC DNA]</scope>
    <source>
        <strain evidence="5 6">BB-1</strain>
    </source>
</reference>
<dbReference type="Gene3D" id="3.90.550.10">
    <property type="entry name" value="Spore Coat Polysaccharide Biosynthesis Protein SpsA, Chain A"/>
    <property type="match status" value="1"/>
</dbReference>
<dbReference type="RefSeq" id="WP_068498214.1">
    <property type="nucleotide sequence ID" value="NZ_LWQU01000104.1"/>
</dbReference>
<feature type="domain" description="Glycosyltransferase 2-like" evidence="4">
    <location>
        <begin position="19"/>
        <end position="181"/>
    </location>
</feature>
<accession>A0A178MZ19</accession>
<gene>
    <name evidence="5" type="ORF">A6A05_00655</name>
</gene>
<dbReference type="CDD" id="cd02440">
    <property type="entry name" value="AdoMet_MTases"/>
    <property type="match status" value="1"/>
</dbReference>
<dbReference type="InterPro" id="IPR029063">
    <property type="entry name" value="SAM-dependent_MTases_sf"/>
</dbReference>
<dbReference type="GO" id="GO:0009247">
    <property type="term" value="P:glycolipid biosynthetic process"/>
    <property type="evidence" value="ECO:0007669"/>
    <property type="project" value="TreeGrafter"/>
</dbReference>
<evidence type="ECO:0000259" key="4">
    <source>
        <dbReference type="Pfam" id="PF00535"/>
    </source>
</evidence>
<keyword evidence="6" id="KW-1185">Reference proteome</keyword>
<dbReference type="PANTHER" id="PTHR43398:SF1">
    <property type="entry name" value="DOLICHOL-PHOSPHATE MANNOSYLTRANSFERASE SUBUNIT 1"/>
    <property type="match status" value="1"/>
</dbReference>
<dbReference type="AlphaFoldDB" id="A0A178MZ19"/>
<dbReference type="STRING" id="1437059.A6A05_00655"/>